<dbReference type="EMBL" id="CAMXCT010005702">
    <property type="protein sequence ID" value="CAI4013090.1"/>
    <property type="molecule type" value="Genomic_DNA"/>
</dbReference>
<gene>
    <name evidence="1" type="ORF">C1SCF055_LOCUS38091</name>
</gene>
<proteinExistence type="predicted"/>
<evidence type="ECO:0000313" key="3">
    <source>
        <dbReference type="Proteomes" id="UP001152797"/>
    </source>
</evidence>
<sequence length="100" mass="11569">MKVEEKSCEENVQQNERLCLLEKQLQCLKHRLRRPGSDEIMKHYRSVQEDLSAQINGLKMKKSTDATSECSTRASRSWSLLSFFTSEEAEPEEAQDVFSV</sequence>
<reference evidence="2" key="2">
    <citation type="submission" date="2024-04" db="EMBL/GenBank/DDBJ databases">
        <authorList>
            <person name="Chen Y."/>
            <person name="Shah S."/>
            <person name="Dougan E. K."/>
            <person name="Thang M."/>
            <person name="Chan C."/>
        </authorList>
    </citation>
    <scope>NUCLEOTIDE SEQUENCE [LARGE SCALE GENOMIC DNA]</scope>
</reference>
<keyword evidence="3" id="KW-1185">Reference proteome</keyword>
<evidence type="ECO:0000313" key="2">
    <source>
        <dbReference type="EMBL" id="CAL1166465.1"/>
    </source>
</evidence>
<name>A0A9P1GGU8_9DINO</name>
<dbReference type="EMBL" id="CAMXCT020005702">
    <property type="protein sequence ID" value="CAL1166465.1"/>
    <property type="molecule type" value="Genomic_DNA"/>
</dbReference>
<dbReference type="AlphaFoldDB" id="A0A9P1GGU8"/>
<dbReference type="EMBL" id="CAMXCT030005702">
    <property type="protein sequence ID" value="CAL4800402.1"/>
    <property type="molecule type" value="Genomic_DNA"/>
</dbReference>
<comment type="caution">
    <text evidence="1">The sequence shown here is derived from an EMBL/GenBank/DDBJ whole genome shotgun (WGS) entry which is preliminary data.</text>
</comment>
<protein>
    <submittedName>
        <fullName evidence="1">Uncharacterized protein</fullName>
    </submittedName>
</protein>
<accession>A0A9P1GGU8</accession>
<evidence type="ECO:0000313" key="1">
    <source>
        <dbReference type="EMBL" id="CAI4013090.1"/>
    </source>
</evidence>
<organism evidence="1">
    <name type="scientific">Cladocopium goreaui</name>
    <dbReference type="NCBI Taxonomy" id="2562237"/>
    <lineage>
        <taxon>Eukaryota</taxon>
        <taxon>Sar</taxon>
        <taxon>Alveolata</taxon>
        <taxon>Dinophyceae</taxon>
        <taxon>Suessiales</taxon>
        <taxon>Symbiodiniaceae</taxon>
        <taxon>Cladocopium</taxon>
    </lineage>
</organism>
<reference evidence="1" key="1">
    <citation type="submission" date="2022-10" db="EMBL/GenBank/DDBJ databases">
        <authorList>
            <person name="Chen Y."/>
            <person name="Dougan E. K."/>
            <person name="Chan C."/>
            <person name="Rhodes N."/>
            <person name="Thang M."/>
        </authorList>
    </citation>
    <scope>NUCLEOTIDE SEQUENCE</scope>
</reference>
<dbReference type="Proteomes" id="UP001152797">
    <property type="component" value="Unassembled WGS sequence"/>
</dbReference>